<gene>
    <name evidence="1" type="ORF">CPAG_05155</name>
</gene>
<dbReference type="EMBL" id="DS268111">
    <property type="protein sequence ID" value="KMM68831.1"/>
    <property type="molecule type" value="Genomic_DNA"/>
</dbReference>
<reference evidence="1 2" key="1">
    <citation type="submission" date="2007-06" db="EMBL/GenBank/DDBJ databases">
        <title>The Genome Sequence of Coccidioides posadasii RMSCC_3488.</title>
        <authorList>
            <consortium name="Coccidioides Genome Resources Consortium"/>
            <consortium name="The Broad Institute Genome Sequencing Platform"/>
            <person name="Henn M.R."/>
            <person name="Sykes S."/>
            <person name="Young S."/>
            <person name="Jaffe D."/>
            <person name="Berlin A."/>
            <person name="Alvarez P."/>
            <person name="Butler J."/>
            <person name="Gnerre S."/>
            <person name="Grabherr M."/>
            <person name="Mauceli E."/>
            <person name="Brockman W."/>
            <person name="Kodira C."/>
            <person name="Alvarado L."/>
            <person name="Zeng Q."/>
            <person name="Crawford M."/>
            <person name="Antoine C."/>
            <person name="Devon K."/>
            <person name="Galgiani J."/>
            <person name="Orsborn K."/>
            <person name="Lewis M.L."/>
            <person name="Nusbaum C."/>
            <person name="Galagan J."/>
            <person name="Birren B."/>
        </authorList>
    </citation>
    <scope>NUCLEOTIDE SEQUENCE [LARGE SCALE GENOMIC DNA]</scope>
    <source>
        <strain evidence="1 2">RMSCC 3488</strain>
    </source>
</reference>
<name>A0A0J6F776_COCPO</name>
<dbReference type="Proteomes" id="UP000054567">
    <property type="component" value="Unassembled WGS sequence"/>
</dbReference>
<reference evidence="2" key="3">
    <citation type="journal article" date="2010" name="Genome Res.">
        <title>Population genomic sequencing of Coccidioides fungi reveals recent hybridization and transposon control.</title>
        <authorList>
            <person name="Neafsey D.E."/>
            <person name="Barker B.M."/>
            <person name="Sharpton T.J."/>
            <person name="Stajich J.E."/>
            <person name="Park D.J."/>
            <person name="Whiston E."/>
            <person name="Hung C.-Y."/>
            <person name="McMahan C."/>
            <person name="White J."/>
            <person name="Sykes S."/>
            <person name="Heiman D."/>
            <person name="Young S."/>
            <person name="Zeng Q."/>
            <person name="Abouelleil A."/>
            <person name="Aftuck L."/>
            <person name="Bessette D."/>
            <person name="Brown A."/>
            <person name="FitzGerald M."/>
            <person name="Lui A."/>
            <person name="Macdonald J.P."/>
            <person name="Priest M."/>
            <person name="Orbach M.J."/>
            <person name="Galgiani J.N."/>
            <person name="Kirkland T.N."/>
            <person name="Cole G.T."/>
            <person name="Birren B.W."/>
            <person name="Henn M.R."/>
            <person name="Taylor J.W."/>
            <person name="Rounsley S.D."/>
        </authorList>
    </citation>
    <scope>NUCLEOTIDE SEQUENCE [LARGE SCALE GENOMIC DNA]</scope>
    <source>
        <strain evidence="2">RMSCC 3488</strain>
    </source>
</reference>
<evidence type="ECO:0000313" key="2">
    <source>
        <dbReference type="Proteomes" id="UP000054567"/>
    </source>
</evidence>
<proteinExistence type="predicted"/>
<dbReference type="AlphaFoldDB" id="A0A0J6F776"/>
<dbReference type="VEuPathDB" id="FungiDB:CPAG_05155"/>
<sequence>MDFVPPVRGASKHPHVRDNIDFATLSVITPSIIPGAIPKFSKEIRRPSLKAFPSSRYMRHQLGSLESFSLCKFSRSKPSSPEERALGLRLRDPLKLFARRMPIKAAVLHSISGSDMFKERALVPATPTLDKGLGTSQPFCA</sequence>
<evidence type="ECO:0000313" key="1">
    <source>
        <dbReference type="EMBL" id="KMM68831.1"/>
    </source>
</evidence>
<organism evidence="1 2">
    <name type="scientific">Coccidioides posadasii RMSCC 3488</name>
    <dbReference type="NCBI Taxonomy" id="454284"/>
    <lineage>
        <taxon>Eukaryota</taxon>
        <taxon>Fungi</taxon>
        <taxon>Dikarya</taxon>
        <taxon>Ascomycota</taxon>
        <taxon>Pezizomycotina</taxon>
        <taxon>Eurotiomycetes</taxon>
        <taxon>Eurotiomycetidae</taxon>
        <taxon>Onygenales</taxon>
        <taxon>Onygenaceae</taxon>
        <taxon>Coccidioides</taxon>
    </lineage>
</organism>
<protein>
    <submittedName>
        <fullName evidence="1">Uncharacterized protein</fullName>
    </submittedName>
</protein>
<accession>A0A0J6F776</accession>
<reference evidence="2" key="2">
    <citation type="journal article" date="2009" name="Genome Res.">
        <title>Comparative genomic analyses of the human fungal pathogens Coccidioides and their relatives.</title>
        <authorList>
            <person name="Sharpton T.J."/>
            <person name="Stajich J.E."/>
            <person name="Rounsley S.D."/>
            <person name="Gardner M.J."/>
            <person name="Wortman J.R."/>
            <person name="Jordar V.S."/>
            <person name="Maiti R."/>
            <person name="Kodira C.D."/>
            <person name="Neafsey D.E."/>
            <person name="Zeng Q."/>
            <person name="Hung C.-Y."/>
            <person name="McMahan C."/>
            <person name="Muszewska A."/>
            <person name="Grynberg M."/>
            <person name="Mandel M.A."/>
            <person name="Kellner E.M."/>
            <person name="Barker B.M."/>
            <person name="Galgiani J.N."/>
            <person name="Orbach M.J."/>
            <person name="Kirkland T.N."/>
            <person name="Cole G.T."/>
            <person name="Henn M.R."/>
            <person name="Birren B.W."/>
            <person name="Taylor J.W."/>
        </authorList>
    </citation>
    <scope>NUCLEOTIDE SEQUENCE [LARGE SCALE GENOMIC DNA]</scope>
    <source>
        <strain evidence="2">RMSCC 3488</strain>
    </source>
</reference>